<gene>
    <name evidence="1" type="ORF">MRATA1EN22A_LOCUS6816</name>
</gene>
<dbReference type="EMBL" id="OX596100">
    <property type="protein sequence ID" value="CAM9742025.1"/>
    <property type="molecule type" value="Genomic_DNA"/>
</dbReference>
<reference evidence="1" key="1">
    <citation type="submission" date="2023-05" db="EMBL/GenBank/DDBJ databases">
        <authorList>
            <consortium name="ELIXIR-Norway"/>
        </authorList>
    </citation>
    <scope>NUCLEOTIDE SEQUENCE</scope>
</reference>
<reference evidence="1" key="2">
    <citation type="submission" date="2025-03" db="EMBL/GenBank/DDBJ databases">
        <authorList>
            <consortium name="ELIXIR-Norway"/>
            <consortium name="Elixir Norway"/>
        </authorList>
    </citation>
    <scope>NUCLEOTIDE SEQUENCE</scope>
</reference>
<proteinExistence type="predicted"/>
<accession>A0AC59YJG9</accession>
<feature type="non-terminal residue" evidence="1">
    <location>
        <position position="71"/>
    </location>
</feature>
<name>A0AC59YJG9_RANTA</name>
<dbReference type="Proteomes" id="UP001162501">
    <property type="component" value="Chromosome 16"/>
</dbReference>
<protein>
    <submittedName>
        <fullName evidence="1">Uncharacterized protein</fullName>
    </submittedName>
</protein>
<evidence type="ECO:0000313" key="1">
    <source>
        <dbReference type="EMBL" id="CAM9742025.1"/>
    </source>
</evidence>
<sequence>TRPRGWGEGGGGQAESSSVIRSYASRGPGSVGPVGSGLGAGAAVAPTATGAMEAVSEPSAHAGGGRNSRRC</sequence>
<evidence type="ECO:0000313" key="2">
    <source>
        <dbReference type="Proteomes" id="UP001162501"/>
    </source>
</evidence>
<organism evidence="1 2">
    <name type="scientific">Rangifer tarandus platyrhynchus</name>
    <name type="common">Svalbard reindeer</name>
    <dbReference type="NCBI Taxonomy" id="3082113"/>
    <lineage>
        <taxon>Eukaryota</taxon>
        <taxon>Metazoa</taxon>
        <taxon>Chordata</taxon>
        <taxon>Craniata</taxon>
        <taxon>Vertebrata</taxon>
        <taxon>Euteleostomi</taxon>
        <taxon>Mammalia</taxon>
        <taxon>Eutheria</taxon>
        <taxon>Laurasiatheria</taxon>
        <taxon>Artiodactyla</taxon>
        <taxon>Ruminantia</taxon>
        <taxon>Pecora</taxon>
        <taxon>Cervidae</taxon>
        <taxon>Odocoileinae</taxon>
        <taxon>Rangifer</taxon>
    </lineage>
</organism>
<feature type="non-terminal residue" evidence="1">
    <location>
        <position position="1"/>
    </location>
</feature>